<sequence length="398" mass="44376">MPLTPSFGDKIAAKIVALYAAGEEQLYRFLAKSLQGERGTGANWAARMIIKVGPVRVGVQRILDRLHGESRVMVTEAIRQAWENGRNAALEDIPGERVPVFNVDGASARAAEELNQRLVETRPRAAESASNIYRQVIDEVTRDESITSEASRKRLVQRALDRFARDGITSFIDQRGRNYDLVSYTEMAVRAAVSEGEINAYMQQLVAAGIDLVVISDVPQSCALCEPFESKLVSITGATRAAIWVDPETGRTRSVPVFSTLAEARAAGLWHPGCRHVAKGWTPDSPFPPPADPPDPEGYKATQRLRALERRVRREKRVLAAAMSPEAETAARRRIRGVQAQIRDHIARTGVQRRRDREQLHRGYESTPDARALNAEKRTQQRKTVDELVEEIRSERGQ</sequence>
<organism evidence="2 3">
    <name type="scientific">Rhodococcus ruber</name>
    <dbReference type="NCBI Taxonomy" id="1830"/>
    <lineage>
        <taxon>Bacteria</taxon>
        <taxon>Bacillati</taxon>
        <taxon>Actinomycetota</taxon>
        <taxon>Actinomycetes</taxon>
        <taxon>Mycobacteriales</taxon>
        <taxon>Nocardiaceae</taxon>
        <taxon>Rhodococcus</taxon>
    </lineage>
</organism>
<name>A0A098BJW1_9NOCA</name>
<dbReference type="Proteomes" id="UP000042997">
    <property type="component" value="Unassembled WGS sequence"/>
</dbReference>
<feature type="region of interest" description="Disordered" evidence="1">
    <location>
        <begin position="353"/>
        <end position="398"/>
    </location>
</feature>
<dbReference type="EMBL" id="CCSD01000056">
    <property type="protein sequence ID" value="CDZ89044.1"/>
    <property type="molecule type" value="Genomic_DNA"/>
</dbReference>
<dbReference type="OrthoDB" id="3197444at2"/>
<dbReference type="PROSITE" id="PS50096">
    <property type="entry name" value="IQ"/>
    <property type="match status" value="1"/>
</dbReference>
<evidence type="ECO:0000313" key="3">
    <source>
        <dbReference type="Proteomes" id="UP000042997"/>
    </source>
</evidence>
<dbReference type="GO" id="GO:0005198">
    <property type="term" value="F:structural molecule activity"/>
    <property type="evidence" value="ECO:0007669"/>
    <property type="project" value="InterPro"/>
</dbReference>
<dbReference type="RefSeq" id="WP_052455282.1">
    <property type="nucleotide sequence ID" value="NZ_JAPWIU010000041.1"/>
</dbReference>
<protein>
    <submittedName>
        <fullName evidence="2">Putative phage protein</fullName>
    </submittedName>
</protein>
<feature type="compositionally biased region" description="Basic and acidic residues" evidence="1">
    <location>
        <begin position="353"/>
        <end position="364"/>
    </location>
</feature>
<dbReference type="Pfam" id="PF06152">
    <property type="entry name" value="Phage_min_cap2"/>
    <property type="match status" value="1"/>
</dbReference>
<proteinExistence type="predicted"/>
<dbReference type="InterPro" id="IPR009319">
    <property type="entry name" value="Phage_A118_VSP1"/>
</dbReference>
<reference evidence="2 3" key="1">
    <citation type="journal article" date="2014" name="Genome Announc.">
        <title>Draft Genome Sequence of Propane- and Butane-Oxidizing Actinobacterium Rhodococcus ruber IEGM 231.</title>
        <authorList>
            <person name="Ivshina I.B."/>
            <person name="Kuyukina M.S."/>
            <person name="Krivoruchko A.V."/>
            <person name="Barbe V."/>
            <person name="Fischer C."/>
        </authorList>
    </citation>
    <scope>NUCLEOTIDE SEQUENCE [LARGE SCALE GENOMIC DNA]</scope>
</reference>
<accession>A0A098BJW1</accession>
<evidence type="ECO:0000313" key="2">
    <source>
        <dbReference type="EMBL" id="CDZ89044.1"/>
    </source>
</evidence>
<dbReference type="AlphaFoldDB" id="A0A098BJW1"/>
<gene>
    <name evidence="2" type="ORF">RHRU231_450211</name>
</gene>
<evidence type="ECO:0000256" key="1">
    <source>
        <dbReference type="SAM" id="MobiDB-lite"/>
    </source>
</evidence>
<feature type="compositionally biased region" description="Basic and acidic residues" evidence="1">
    <location>
        <begin position="374"/>
        <end position="398"/>
    </location>
</feature>